<dbReference type="AlphaFoldDB" id="A0AAV2YP02"/>
<keyword evidence="4" id="KW-0472">Membrane</keyword>
<dbReference type="InterPro" id="IPR029055">
    <property type="entry name" value="Ntn_hydrolases_N"/>
</dbReference>
<evidence type="ECO:0000256" key="5">
    <source>
        <dbReference type="SAM" id="SignalP"/>
    </source>
</evidence>
<reference evidence="7" key="2">
    <citation type="journal article" date="2023" name="Microbiol Resour">
        <title>Decontamination and Annotation of the Draft Genome Sequence of the Oomycete Lagenidium giganteum ARSEF 373.</title>
        <authorList>
            <person name="Morgan W.R."/>
            <person name="Tartar A."/>
        </authorList>
    </citation>
    <scope>NUCLEOTIDE SEQUENCE</scope>
    <source>
        <strain evidence="7">ARSEF 373</strain>
    </source>
</reference>
<keyword evidence="8" id="KW-1185">Reference proteome</keyword>
<organism evidence="7 8">
    <name type="scientific">Lagenidium giganteum</name>
    <dbReference type="NCBI Taxonomy" id="4803"/>
    <lineage>
        <taxon>Eukaryota</taxon>
        <taxon>Sar</taxon>
        <taxon>Stramenopiles</taxon>
        <taxon>Oomycota</taxon>
        <taxon>Peronosporomycetes</taxon>
        <taxon>Pythiales</taxon>
        <taxon>Pythiaceae</taxon>
    </lineage>
</organism>
<dbReference type="Proteomes" id="UP001146120">
    <property type="component" value="Unassembled WGS sequence"/>
</dbReference>
<comment type="caution">
    <text evidence="7">The sequence shown here is derived from an EMBL/GenBank/DDBJ whole genome shotgun (WGS) entry which is preliminary data.</text>
</comment>
<feature type="transmembrane region" description="Helical" evidence="4">
    <location>
        <begin position="420"/>
        <end position="442"/>
    </location>
</feature>
<feature type="chain" id="PRO_5043348836" description="Choloylglycine hydrolase/NAAA C-terminal domain-containing protein" evidence="5">
    <location>
        <begin position="20"/>
        <end position="464"/>
    </location>
</feature>
<dbReference type="PANTHER" id="PTHR35527">
    <property type="entry name" value="CHOLOYLGLYCINE HYDROLASE"/>
    <property type="match status" value="1"/>
</dbReference>
<dbReference type="GO" id="GO:0016787">
    <property type="term" value="F:hydrolase activity"/>
    <property type="evidence" value="ECO:0007669"/>
    <property type="project" value="UniProtKB-KW"/>
</dbReference>
<evidence type="ECO:0000256" key="2">
    <source>
        <dbReference type="ARBA" id="ARBA00022801"/>
    </source>
</evidence>
<feature type="compositionally biased region" description="Low complexity" evidence="3">
    <location>
        <begin position="368"/>
        <end position="414"/>
    </location>
</feature>
<name>A0AAV2YP02_9STRA</name>
<dbReference type="Pfam" id="PF02275">
    <property type="entry name" value="CBAH"/>
    <property type="match status" value="1"/>
</dbReference>
<evidence type="ECO:0000256" key="1">
    <source>
        <dbReference type="ARBA" id="ARBA00006625"/>
    </source>
</evidence>
<keyword evidence="2" id="KW-0378">Hydrolase</keyword>
<evidence type="ECO:0000256" key="4">
    <source>
        <dbReference type="SAM" id="Phobius"/>
    </source>
</evidence>
<reference evidence="7" key="1">
    <citation type="submission" date="2022-11" db="EMBL/GenBank/DDBJ databases">
        <authorList>
            <person name="Morgan W.R."/>
            <person name="Tartar A."/>
        </authorList>
    </citation>
    <scope>NUCLEOTIDE SEQUENCE</scope>
    <source>
        <strain evidence="7">ARSEF 373</strain>
    </source>
</reference>
<gene>
    <name evidence="7" type="ORF">N0F65_002972</name>
</gene>
<feature type="region of interest" description="Disordered" evidence="3">
    <location>
        <begin position="367"/>
        <end position="414"/>
    </location>
</feature>
<dbReference type="PANTHER" id="PTHR35527:SF2">
    <property type="entry name" value="HYDROLASE"/>
    <property type="match status" value="1"/>
</dbReference>
<evidence type="ECO:0000256" key="3">
    <source>
        <dbReference type="SAM" id="MobiDB-lite"/>
    </source>
</evidence>
<keyword evidence="5" id="KW-0732">Signal</keyword>
<dbReference type="InterPro" id="IPR052193">
    <property type="entry name" value="Peptidase_C59"/>
</dbReference>
<protein>
    <recommendedName>
        <fullName evidence="6">Choloylglycine hydrolase/NAAA C-terminal domain-containing protein</fullName>
    </recommendedName>
</protein>
<dbReference type="EMBL" id="DAKRPA010000219">
    <property type="protein sequence ID" value="DAZ95078.1"/>
    <property type="molecule type" value="Genomic_DNA"/>
</dbReference>
<dbReference type="InterPro" id="IPR029132">
    <property type="entry name" value="CBAH/NAAA_C"/>
</dbReference>
<keyword evidence="4" id="KW-1133">Transmembrane helix</keyword>
<dbReference type="Gene3D" id="3.60.60.10">
    <property type="entry name" value="Penicillin V Acylase, Chain A"/>
    <property type="match status" value="1"/>
</dbReference>
<feature type="signal peptide" evidence="5">
    <location>
        <begin position="1"/>
        <end position="19"/>
    </location>
</feature>
<sequence>MHVTQLVVAALGFFHQVHGCSNFLLNHTTSVSTQASPIVVSARTMDFDADLATVLEVIPRNTTFNDLPVFACPTCPDFSWRTQYGYVGFNVFGLNVASDGLNEQGLSAAMLYLVGTKYELPSSADKRPALASFVSYMLGNCATVDDVKNAIKQLQLVEPLQPGTGGVDVGRIPLHYVVHDKHGSTLVVELVDNQVHMYENVSAVITNEPPLDVQLAELQALNKSHASPGSYSPEHRFQRLSLLNEAIGEWYAERVASGAPNPSYANGTEEQRAITDAMHLINTVVVPLGDATQWSVIRDHVRKTLYVQTQQNQVPRRVRLDELDFKSSSSRRAIPVTFGGWFADVTDALSYSGNTQRTIDLPPRSVLQAASQAPPPKASSAQSYTTPEPTTPSPSKSQPATSTTLLSSTSSTDTSGASTVVLLVLGCVAGVVIVAVAAVMVARRQRMKKQSTMDSKMMLEILTP</sequence>
<evidence type="ECO:0000259" key="6">
    <source>
        <dbReference type="Pfam" id="PF02275"/>
    </source>
</evidence>
<comment type="similarity">
    <text evidence="1">Belongs to the peptidase C59 family.</text>
</comment>
<feature type="domain" description="Choloylglycine hydrolase/NAAA C-terminal" evidence="6">
    <location>
        <begin position="34"/>
        <end position="222"/>
    </location>
</feature>
<evidence type="ECO:0000313" key="7">
    <source>
        <dbReference type="EMBL" id="DAZ95078.1"/>
    </source>
</evidence>
<evidence type="ECO:0000313" key="8">
    <source>
        <dbReference type="Proteomes" id="UP001146120"/>
    </source>
</evidence>
<proteinExistence type="inferred from homology"/>
<accession>A0AAV2YP02</accession>
<dbReference type="SUPFAM" id="SSF56235">
    <property type="entry name" value="N-terminal nucleophile aminohydrolases (Ntn hydrolases)"/>
    <property type="match status" value="1"/>
</dbReference>
<keyword evidence="4" id="KW-0812">Transmembrane</keyword>